<comment type="similarity">
    <text evidence="2 12">Belongs to the amiloride-sensitive sodium channel (TC 1.A.6) family.</text>
</comment>
<dbReference type="VEuPathDB" id="VectorBase:MDOMA2_008111"/>
<evidence type="ECO:0000256" key="5">
    <source>
        <dbReference type="ARBA" id="ARBA00022692"/>
    </source>
</evidence>
<evidence type="ECO:0000256" key="12">
    <source>
        <dbReference type="RuleBase" id="RU000679"/>
    </source>
</evidence>
<keyword evidence="8 12" id="KW-0406">Ion transport</keyword>
<evidence type="ECO:0000256" key="6">
    <source>
        <dbReference type="ARBA" id="ARBA00022989"/>
    </source>
</evidence>
<keyword evidence="6" id="KW-1133">Transmembrane helix</keyword>
<evidence type="ECO:0000256" key="2">
    <source>
        <dbReference type="ARBA" id="ARBA00007193"/>
    </source>
</evidence>
<proteinExistence type="inferred from homology"/>
<dbReference type="EnsemblMetazoa" id="MDOA007737-RB">
    <property type="protein sequence ID" value="MDOA007737-PB"/>
    <property type="gene ID" value="MDOA007737"/>
</dbReference>
<keyword evidence="4 12" id="KW-0894">Sodium channel</keyword>
<dbReference type="InterPro" id="IPR001873">
    <property type="entry name" value="ENaC"/>
</dbReference>
<sequence length="482" mass="56598">MFGVDFILGAISSVNKTRKRLLWSLGFITALIIFSYVTWNILYIYRFQPLQTVISDLHRPVFTIPFPEVTICNKNRLNWQRYDEAKEKFLRRRHHTPQHEKVFAEVLNAYDSLQYGKFSNFRNLSNLYPPILLRDLNYVNFTLAVELMSWRCYEILSECSWSNRSYDCCELFSMRKSQQGLCLSFNSIETKEGMLRKSVDKYYPRRSLGTGPQNSLKLKIFLRERSHSPLSWDTKGVMLMFVEPGVWSYLPHEVPTSTRTTASISAYLHFYDNTTRIFPQSVRQCVFEVRDELQSLYYKSLKYHPYMFENCQSECQQEYLAKLCNCTMDILYPIDENYRPCRLLDLPCLYKHNDILLNMESFGEQQYVTFNKEGINCPCYFNCKSLNYFPDVHSDNLPDVPADQNETELLLEVYFLSNTFKVYRTTAVYTFVDLMASFGGLAGLCIGCSLVGITEILFFFMCDIPKRTVSCSQLSRRVNNKR</sequence>
<keyword evidence="10 12" id="KW-0739">Sodium transport</keyword>
<dbReference type="Gene3D" id="1.10.287.770">
    <property type="entry name" value="YojJ-like"/>
    <property type="match status" value="1"/>
</dbReference>
<evidence type="ECO:0000256" key="3">
    <source>
        <dbReference type="ARBA" id="ARBA00022448"/>
    </source>
</evidence>
<keyword evidence="9" id="KW-0472">Membrane</keyword>
<evidence type="ECO:0000256" key="10">
    <source>
        <dbReference type="ARBA" id="ARBA00023201"/>
    </source>
</evidence>
<evidence type="ECO:0000256" key="1">
    <source>
        <dbReference type="ARBA" id="ARBA00004141"/>
    </source>
</evidence>
<dbReference type="AlphaFoldDB" id="A0A1I8MRN9"/>
<evidence type="ECO:0000256" key="11">
    <source>
        <dbReference type="ARBA" id="ARBA00023303"/>
    </source>
</evidence>
<dbReference type="PANTHER" id="PTHR11690">
    <property type="entry name" value="AMILORIDE-SENSITIVE SODIUM CHANNEL-RELATED"/>
    <property type="match status" value="1"/>
</dbReference>
<dbReference type="PANTHER" id="PTHR11690:SF288">
    <property type="entry name" value="AMILORIDE-SENSITIVE NA+ CHANNEL-RELATED"/>
    <property type="match status" value="1"/>
</dbReference>
<keyword evidence="3 12" id="KW-0813">Transport</keyword>
<evidence type="ECO:0000256" key="9">
    <source>
        <dbReference type="ARBA" id="ARBA00023136"/>
    </source>
</evidence>
<evidence type="ECO:0000313" key="13">
    <source>
        <dbReference type="EnsemblMetazoa" id="MDOA007737-PB"/>
    </source>
</evidence>
<protein>
    <submittedName>
        <fullName evidence="13">Uncharacterized protein</fullName>
    </submittedName>
</protein>
<keyword evidence="7" id="KW-0915">Sodium</keyword>
<evidence type="ECO:0000256" key="4">
    <source>
        <dbReference type="ARBA" id="ARBA00022461"/>
    </source>
</evidence>
<dbReference type="Gene3D" id="2.60.470.10">
    <property type="entry name" value="Acid-sensing ion channels like domains"/>
    <property type="match status" value="1"/>
</dbReference>
<dbReference type="GO" id="GO:0005886">
    <property type="term" value="C:plasma membrane"/>
    <property type="evidence" value="ECO:0007669"/>
    <property type="project" value="TreeGrafter"/>
</dbReference>
<name>A0A1I8MRN9_MUSDO</name>
<organism evidence="13">
    <name type="scientific">Musca domestica</name>
    <name type="common">House fly</name>
    <dbReference type="NCBI Taxonomy" id="7370"/>
    <lineage>
        <taxon>Eukaryota</taxon>
        <taxon>Metazoa</taxon>
        <taxon>Ecdysozoa</taxon>
        <taxon>Arthropoda</taxon>
        <taxon>Hexapoda</taxon>
        <taxon>Insecta</taxon>
        <taxon>Pterygota</taxon>
        <taxon>Neoptera</taxon>
        <taxon>Endopterygota</taxon>
        <taxon>Diptera</taxon>
        <taxon>Brachycera</taxon>
        <taxon>Muscomorpha</taxon>
        <taxon>Muscoidea</taxon>
        <taxon>Muscidae</taxon>
        <taxon>Musca</taxon>
    </lineage>
</organism>
<dbReference type="PRINTS" id="PR01078">
    <property type="entry name" value="AMINACHANNEL"/>
</dbReference>
<dbReference type="InterPro" id="IPR020903">
    <property type="entry name" value="ENaC_CS"/>
</dbReference>
<keyword evidence="5 12" id="KW-0812">Transmembrane</keyword>
<dbReference type="VEuPathDB" id="VectorBase:MDOA007737"/>
<accession>A0A1I8MRN9</accession>
<keyword evidence="11 12" id="KW-0407">Ion channel</keyword>
<dbReference type="PROSITE" id="PS01206">
    <property type="entry name" value="ASC"/>
    <property type="match status" value="1"/>
</dbReference>
<reference evidence="13" key="1">
    <citation type="submission" date="2020-05" db="UniProtKB">
        <authorList>
            <consortium name="EnsemblMetazoa"/>
        </authorList>
    </citation>
    <scope>IDENTIFICATION</scope>
    <source>
        <strain evidence="13">Aabys</strain>
    </source>
</reference>
<dbReference type="GO" id="GO:0015280">
    <property type="term" value="F:ligand-gated sodium channel activity"/>
    <property type="evidence" value="ECO:0007669"/>
    <property type="project" value="TreeGrafter"/>
</dbReference>
<comment type="subcellular location">
    <subcellularLocation>
        <location evidence="1">Membrane</location>
        <topology evidence="1">Multi-pass membrane protein</topology>
    </subcellularLocation>
</comment>
<evidence type="ECO:0000256" key="7">
    <source>
        <dbReference type="ARBA" id="ARBA00023053"/>
    </source>
</evidence>
<dbReference type="Pfam" id="PF00858">
    <property type="entry name" value="ASC"/>
    <property type="match status" value="1"/>
</dbReference>
<evidence type="ECO:0000256" key="8">
    <source>
        <dbReference type="ARBA" id="ARBA00023065"/>
    </source>
</evidence>